<feature type="region of interest" description="Disordered" evidence="1">
    <location>
        <begin position="159"/>
        <end position="181"/>
    </location>
</feature>
<dbReference type="RefSeq" id="WP_086520828.1">
    <property type="nucleotide sequence ID" value="NZ_MDJW01000007.1"/>
</dbReference>
<sequence>MADAAPDPHEATAAVVAFVRALATPPWPGDAADAERTLAALGVHPAGEVDAHAPDADLCALTGGPDAVHHLSYGTHRGEVTSVGAHLARHGGPRDPLVRRDHDALVAALTAAFGPSRSPIAGQPSPVLWDVDELEVGVQLFDRVDSSVMLWVDHRERSARAEAAAADDGSPEVRARPGDPA</sequence>
<dbReference type="AlphaFoldDB" id="A0A251YBN2"/>
<protein>
    <submittedName>
        <fullName evidence="2">Uncharacterized protein</fullName>
    </submittedName>
</protein>
<accession>A0A251YBN2</accession>
<dbReference type="EMBL" id="MDJW01000007">
    <property type="protein sequence ID" value="OUE21667.1"/>
    <property type="molecule type" value="Genomic_DNA"/>
</dbReference>
<name>A0A251YBN2_9MICO</name>
<comment type="caution">
    <text evidence="2">The sequence shown here is derived from an EMBL/GenBank/DDBJ whole genome shotgun (WGS) entry which is preliminary data.</text>
</comment>
<reference evidence="2 3" key="1">
    <citation type="submission" date="2016-08" db="EMBL/GenBank/DDBJ databases">
        <title>Genome sequence of Clavibacter michiganensis spp strain CFBP7494.</title>
        <authorList>
            <person name="Thapa S.P."/>
            <person name="Coaker G."/>
            <person name="Jacques M.-A."/>
        </authorList>
    </citation>
    <scope>NUCLEOTIDE SEQUENCE [LARGE SCALE GENOMIC DNA]</scope>
    <source>
        <strain evidence="2">CFBP7494</strain>
    </source>
</reference>
<gene>
    <name evidence="2" type="ORF">BFL34_01025</name>
</gene>
<evidence type="ECO:0000256" key="1">
    <source>
        <dbReference type="SAM" id="MobiDB-lite"/>
    </source>
</evidence>
<evidence type="ECO:0000313" key="3">
    <source>
        <dbReference type="Proteomes" id="UP000194837"/>
    </source>
</evidence>
<feature type="compositionally biased region" description="Basic and acidic residues" evidence="1">
    <location>
        <begin position="171"/>
        <end position="181"/>
    </location>
</feature>
<evidence type="ECO:0000313" key="2">
    <source>
        <dbReference type="EMBL" id="OUE21667.1"/>
    </source>
</evidence>
<proteinExistence type="predicted"/>
<dbReference type="Proteomes" id="UP000194837">
    <property type="component" value="Unassembled WGS sequence"/>
</dbReference>
<organism evidence="2 3">
    <name type="scientific">Clavibacter michiganensis</name>
    <dbReference type="NCBI Taxonomy" id="28447"/>
    <lineage>
        <taxon>Bacteria</taxon>
        <taxon>Bacillati</taxon>
        <taxon>Actinomycetota</taxon>
        <taxon>Actinomycetes</taxon>
        <taxon>Micrococcales</taxon>
        <taxon>Microbacteriaceae</taxon>
        <taxon>Clavibacter</taxon>
    </lineage>
</organism>